<dbReference type="SUPFAM" id="SSF47005">
    <property type="entry name" value="Peripheral subunit-binding domain of 2-oxo acid dehydrogenase complex"/>
    <property type="match status" value="1"/>
</dbReference>
<comment type="catalytic activity">
    <reaction evidence="11 12">
        <text>N(6)-[(R)-dihydrolipoyl]-L-lysyl-[protein] + succinyl-CoA = N(6)-[(R)-S(8)-succinyldihydrolipoyl]-L-lysyl-[protein] + CoA</text>
        <dbReference type="Rhea" id="RHEA:15213"/>
        <dbReference type="Rhea" id="RHEA-COMP:10475"/>
        <dbReference type="Rhea" id="RHEA-COMP:20092"/>
        <dbReference type="ChEBI" id="CHEBI:57287"/>
        <dbReference type="ChEBI" id="CHEBI:57292"/>
        <dbReference type="ChEBI" id="CHEBI:83100"/>
        <dbReference type="ChEBI" id="CHEBI:83120"/>
        <dbReference type="EC" id="2.3.1.61"/>
    </reaction>
</comment>
<keyword evidence="8 12" id="KW-0808">Transferase</keyword>
<dbReference type="PROSITE" id="PS51826">
    <property type="entry name" value="PSBD"/>
    <property type="match status" value="1"/>
</dbReference>
<feature type="compositionally biased region" description="Basic and acidic residues" evidence="13">
    <location>
        <begin position="214"/>
        <end position="224"/>
    </location>
</feature>
<name>A0ABT2LQ39_9HYPH</name>
<comment type="similarity">
    <text evidence="4 12">Belongs to the 2-oxoacid dehydrogenase family.</text>
</comment>
<feature type="compositionally biased region" description="Low complexity" evidence="13">
    <location>
        <begin position="268"/>
        <end position="278"/>
    </location>
</feature>
<evidence type="ECO:0000256" key="1">
    <source>
        <dbReference type="ARBA" id="ARBA00001938"/>
    </source>
</evidence>
<dbReference type="InterPro" id="IPR011053">
    <property type="entry name" value="Single_hybrid_motif"/>
</dbReference>
<evidence type="ECO:0000313" key="17">
    <source>
        <dbReference type="Proteomes" id="UP001320831"/>
    </source>
</evidence>
<dbReference type="Pfam" id="PF00198">
    <property type="entry name" value="2-oxoacid_dh"/>
    <property type="match status" value="1"/>
</dbReference>
<dbReference type="InterPro" id="IPR023213">
    <property type="entry name" value="CAT-like_dom_sf"/>
</dbReference>
<dbReference type="NCBIfam" id="NF004309">
    <property type="entry name" value="PRK05704.1"/>
    <property type="match status" value="1"/>
</dbReference>
<evidence type="ECO:0000256" key="9">
    <source>
        <dbReference type="ARBA" id="ARBA00022823"/>
    </source>
</evidence>
<feature type="region of interest" description="Disordered" evidence="13">
    <location>
        <begin position="83"/>
        <end position="111"/>
    </location>
</feature>
<keyword evidence="10 12" id="KW-0012">Acyltransferase</keyword>
<protein>
    <recommendedName>
        <fullName evidence="6 12">Dihydrolipoyllysine-residue succinyltransferase component of 2-oxoglutarate dehydrogenase complex</fullName>
        <ecNumber evidence="5 12">2.3.1.61</ecNumber>
    </recommendedName>
    <alternativeName>
        <fullName evidence="12">2-oxoglutarate dehydrogenase complex component E2</fullName>
    </alternativeName>
</protein>
<sequence length="522" mass="55512">MATEIRVPTLGESVTEATIGRWFKNVGDAIKADEPIVELETDKVTVEVPAPAAGTLEEVAVKEGETVEVGALLGAIADGKAASVEKPAEKPAKKEQGQMKAEKAEGPAGAGGKLVEVHVPSAGESVTEAGVGEIYKKVGDAVKADEAILELETDKAAQEIMSPVTGVLRDLLVKTGDEVQVGALLARIEEGAADTSAVKRDRGEAAAPEPAAPAEKEAGAKETARPPAPSAAKLMKEQGLKASEVAGTGKDGQVLKGDVLEALEQRSRAAPSEPAEAPKVARAPSPAEDETREERVKMTRLRQTIARRLKEAQQNAAMLTTFNEVDMTAVMDLRKKYKDLFEKKHGVKLGFMGFFTKAVCHALHEIPAVNAEIDGTDIIYKNFCHIGVAVGTERGLVVPVVRDADRMGIAEVEKEIGRLGAAARDGKLSMAEMQGGTFTISNGGVYGSLMSTPILNAPQSGILGMHKIQERPMVIGGEIKIRPMMYLALSYDHRIVDGKEAVTFLVRVKEVLEDPERLVLDL</sequence>
<dbReference type="CDD" id="cd06849">
    <property type="entry name" value="lipoyl_domain"/>
    <property type="match status" value="2"/>
</dbReference>
<evidence type="ECO:0000256" key="3">
    <source>
        <dbReference type="ARBA" id="ARBA00005145"/>
    </source>
</evidence>
<dbReference type="EC" id="2.3.1.61" evidence="5 12"/>
<gene>
    <name evidence="16" type="primary">odhB</name>
    <name evidence="16" type="ORF">N5A92_16350</name>
</gene>
<evidence type="ECO:0000256" key="4">
    <source>
        <dbReference type="ARBA" id="ARBA00007317"/>
    </source>
</evidence>
<dbReference type="GO" id="GO:0004149">
    <property type="term" value="F:dihydrolipoyllysine-residue succinyltransferase activity"/>
    <property type="evidence" value="ECO:0007669"/>
    <property type="project" value="UniProtKB-EC"/>
</dbReference>
<keyword evidence="9 12" id="KW-0450">Lipoyl</keyword>
<evidence type="ECO:0000256" key="6">
    <source>
        <dbReference type="ARBA" id="ARBA00019511"/>
    </source>
</evidence>
<dbReference type="RefSeq" id="WP_260904663.1">
    <property type="nucleotide sequence ID" value="NZ_JAOCZP010000004.1"/>
</dbReference>
<evidence type="ECO:0000256" key="2">
    <source>
        <dbReference type="ARBA" id="ARBA00004052"/>
    </source>
</evidence>
<dbReference type="Gene3D" id="4.10.320.10">
    <property type="entry name" value="E3-binding domain"/>
    <property type="match status" value="1"/>
</dbReference>
<dbReference type="InterPro" id="IPR036625">
    <property type="entry name" value="E3-bd_dom_sf"/>
</dbReference>
<evidence type="ECO:0000259" key="15">
    <source>
        <dbReference type="PROSITE" id="PS51826"/>
    </source>
</evidence>
<dbReference type="Gene3D" id="3.30.559.10">
    <property type="entry name" value="Chloramphenicol acetyltransferase-like domain"/>
    <property type="match status" value="1"/>
</dbReference>
<dbReference type="PANTHER" id="PTHR43416:SF5">
    <property type="entry name" value="DIHYDROLIPOYLLYSINE-RESIDUE SUCCINYLTRANSFERASE COMPONENT OF 2-OXOGLUTARATE DEHYDROGENASE COMPLEX, MITOCHONDRIAL"/>
    <property type="match status" value="1"/>
</dbReference>
<feature type="region of interest" description="Disordered" evidence="13">
    <location>
        <begin position="266"/>
        <end position="296"/>
    </location>
</feature>
<dbReference type="InterPro" id="IPR000089">
    <property type="entry name" value="Biotin_lipoyl"/>
</dbReference>
<dbReference type="EMBL" id="JAOCZP010000004">
    <property type="protein sequence ID" value="MCT7376607.1"/>
    <property type="molecule type" value="Genomic_DNA"/>
</dbReference>
<evidence type="ECO:0000256" key="8">
    <source>
        <dbReference type="ARBA" id="ARBA00022679"/>
    </source>
</evidence>
<dbReference type="PANTHER" id="PTHR43416">
    <property type="entry name" value="DIHYDROLIPOYLLYSINE-RESIDUE SUCCINYLTRANSFERASE COMPONENT OF 2-OXOGLUTARATE DEHYDROGENASE COMPLEX, MITOCHONDRIAL-RELATED"/>
    <property type="match status" value="1"/>
</dbReference>
<dbReference type="InterPro" id="IPR004167">
    <property type="entry name" value="PSBD"/>
</dbReference>
<evidence type="ECO:0000259" key="14">
    <source>
        <dbReference type="PROSITE" id="PS50968"/>
    </source>
</evidence>
<comment type="caution">
    <text evidence="16">The sequence shown here is derived from an EMBL/GenBank/DDBJ whole genome shotgun (WGS) entry which is preliminary data.</text>
</comment>
<feature type="domain" description="Lipoyl-binding" evidence="14">
    <location>
        <begin position="114"/>
        <end position="189"/>
    </location>
</feature>
<evidence type="ECO:0000256" key="13">
    <source>
        <dbReference type="SAM" id="MobiDB-lite"/>
    </source>
</evidence>
<dbReference type="PROSITE" id="PS50968">
    <property type="entry name" value="BIOTINYL_LIPOYL"/>
    <property type="match status" value="2"/>
</dbReference>
<dbReference type="Proteomes" id="UP001320831">
    <property type="component" value="Unassembled WGS sequence"/>
</dbReference>
<organism evidence="16 17">
    <name type="scientific">Chelativorans salis</name>
    <dbReference type="NCBI Taxonomy" id="2978478"/>
    <lineage>
        <taxon>Bacteria</taxon>
        <taxon>Pseudomonadati</taxon>
        <taxon>Pseudomonadota</taxon>
        <taxon>Alphaproteobacteria</taxon>
        <taxon>Hyphomicrobiales</taxon>
        <taxon>Phyllobacteriaceae</taxon>
        <taxon>Chelativorans</taxon>
    </lineage>
</organism>
<comment type="cofactor">
    <cofactor evidence="1">
        <name>(R)-lipoate</name>
        <dbReference type="ChEBI" id="CHEBI:83088"/>
    </cofactor>
</comment>
<keyword evidence="7 12" id="KW-0816">Tricarboxylic acid cycle</keyword>
<feature type="domain" description="Peripheral subunit-binding (PSBD)" evidence="15">
    <location>
        <begin position="226"/>
        <end position="263"/>
    </location>
</feature>
<feature type="region of interest" description="Disordered" evidence="13">
    <location>
        <begin position="193"/>
        <end position="234"/>
    </location>
</feature>
<dbReference type="InterPro" id="IPR001078">
    <property type="entry name" value="2-oxoacid_DH_actylTfrase"/>
</dbReference>
<evidence type="ECO:0000256" key="5">
    <source>
        <dbReference type="ARBA" id="ARBA00012945"/>
    </source>
</evidence>
<comment type="pathway">
    <text evidence="3 12">Amino-acid degradation; L-lysine degradation via saccharopine pathway; glutaryl-CoA from L-lysine: step 6/6.</text>
</comment>
<dbReference type="InterPro" id="IPR006255">
    <property type="entry name" value="SucB"/>
</dbReference>
<accession>A0ABT2LQ39</accession>
<keyword evidence="17" id="KW-1185">Reference proteome</keyword>
<dbReference type="NCBIfam" id="TIGR01347">
    <property type="entry name" value="sucB"/>
    <property type="match status" value="1"/>
</dbReference>
<dbReference type="InterPro" id="IPR003016">
    <property type="entry name" value="2-oxoA_DH_lipoyl-BS"/>
</dbReference>
<dbReference type="InterPro" id="IPR050537">
    <property type="entry name" value="2-oxoacid_dehydrogenase"/>
</dbReference>
<evidence type="ECO:0000313" key="16">
    <source>
        <dbReference type="EMBL" id="MCT7376607.1"/>
    </source>
</evidence>
<dbReference type="SUPFAM" id="SSF51230">
    <property type="entry name" value="Single hybrid motif"/>
    <property type="match status" value="2"/>
</dbReference>
<dbReference type="Pfam" id="PF00364">
    <property type="entry name" value="Biotin_lipoyl"/>
    <property type="match status" value="2"/>
</dbReference>
<dbReference type="Gene3D" id="2.40.50.100">
    <property type="match status" value="2"/>
</dbReference>
<evidence type="ECO:0000256" key="10">
    <source>
        <dbReference type="ARBA" id="ARBA00023315"/>
    </source>
</evidence>
<reference evidence="16 17" key="1">
    <citation type="submission" date="2022-09" db="EMBL/GenBank/DDBJ databases">
        <title>Chelativorans salina sp. nov., a novel slightly halophilic bacterium isolated from a saline lake sediment enrichment.</title>
        <authorList>
            <person name="Gao L."/>
            <person name="Fang B.-Z."/>
            <person name="Li W.-J."/>
        </authorList>
    </citation>
    <scope>NUCLEOTIDE SEQUENCE [LARGE SCALE GENOMIC DNA]</scope>
    <source>
        <strain evidence="16 17">EGI FJ00035</strain>
    </source>
</reference>
<evidence type="ECO:0000256" key="7">
    <source>
        <dbReference type="ARBA" id="ARBA00022532"/>
    </source>
</evidence>
<feature type="compositionally biased region" description="Basic and acidic residues" evidence="13">
    <location>
        <begin position="86"/>
        <end position="105"/>
    </location>
</feature>
<dbReference type="SUPFAM" id="SSF52777">
    <property type="entry name" value="CoA-dependent acyltransferases"/>
    <property type="match status" value="1"/>
</dbReference>
<dbReference type="PROSITE" id="PS00189">
    <property type="entry name" value="LIPOYL"/>
    <property type="match status" value="2"/>
</dbReference>
<evidence type="ECO:0000256" key="11">
    <source>
        <dbReference type="ARBA" id="ARBA00052761"/>
    </source>
</evidence>
<dbReference type="Pfam" id="PF02817">
    <property type="entry name" value="E3_binding"/>
    <property type="match status" value="1"/>
</dbReference>
<comment type="function">
    <text evidence="2 12">E2 component of the 2-oxoglutarate dehydrogenase (OGDH) complex which catalyzes the second step in the conversion of 2-oxoglutarate to succinyl-CoA and CO(2).</text>
</comment>
<evidence type="ECO:0000256" key="12">
    <source>
        <dbReference type="RuleBase" id="RU361138"/>
    </source>
</evidence>
<feature type="domain" description="Lipoyl-binding" evidence="14">
    <location>
        <begin position="2"/>
        <end position="77"/>
    </location>
</feature>
<proteinExistence type="inferred from homology"/>